<accession>A0ABY7AFD0</accession>
<evidence type="ECO:0000259" key="1">
    <source>
        <dbReference type="Pfam" id="PF06445"/>
    </source>
</evidence>
<protein>
    <submittedName>
        <fullName evidence="2">GyrI-like domain-containing protein</fullName>
    </submittedName>
</protein>
<dbReference type="EMBL" id="CP113524">
    <property type="protein sequence ID" value="WAJ24201.1"/>
    <property type="molecule type" value="Genomic_DNA"/>
</dbReference>
<name>A0ABY7AFD0_9FIRM</name>
<dbReference type="RefSeq" id="WP_268115390.1">
    <property type="nucleotide sequence ID" value="NZ_CP113524.1"/>
</dbReference>
<dbReference type="InterPro" id="IPR011256">
    <property type="entry name" value="Reg_factor_effector_dom_sf"/>
</dbReference>
<reference evidence="2" key="1">
    <citation type="submission" date="2022-11" db="EMBL/GenBank/DDBJ databases">
        <title>Lacrimispora xylanolytica sy1, complete genome.</title>
        <authorList>
            <person name="Choi S."/>
        </authorList>
    </citation>
    <scope>NUCLEOTIDE SEQUENCE</scope>
    <source>
        <strain evidence="2">Sy1</strain>
    </source>
</reference>
<evidence type="ECO:0000313" key="3">
    <source>
        <dbReference type="Proteomes" id="UP001163115"/>
    </source>
</evidence>
<feature type="domain" description="GyrI-like small molecule binding" evidence="1">
    <location>
        <begin position="2"/>
        <end position="66"/>
    </location>
</feature>
<dbReference type="SUPFAM" id="SSF55136">
    <property type="entry name" value="Probable bacterial effector-binding domain"/>
    <property type="match status" value="1"/>
</dbReference>
<evidence type="ECO:0000313" key="2">
    <source>
        <dbReference type="EMBL" id="WAJ24201.1"/>
    </source>
</evidence>
<proteinExistence type="predicted"/>
<dbReference type="Pfam" id="PF06445">
    <property type="entry name" value="GyrI-like"/>
    <property type="match status" value="1"/>
</dbReference>
<dbReference type="Gene3D" id="3.20.80.10">
    <property type="entry name" value="Regulatory factor, effector binding domain"/>
    <property type="match status" value="1"/>
</dbReference>
<keyword evidence="3" id="KW-1185">Reference proteome</keyword>
<gene>
    <name evidence="2" type="ORF">OW255_01350</name>
</gene>
<dbReference type="Proteomes" id="UP001163115">
    <property type="component" value="Chromosome"/>
</dbReference>
<sequence length="67" mass="7881">MCGGTYARFVHRGTVDTLIQTYHYIWGVWFPKSGFELANRDDFECYTERFTGVNDSNSEIDIYFPIE</sequence>
<organism evidence="2 3">
    <name type="scientific">Lacrimispora xylanolytica</name>
    <dbReference type="NCBI Taxonomy" id="29375"/>
    <lineage>
        <taxon>Bacteria</taxon>
        <taxon>Bacillati</taxon>
        <taxon>Bacillota</taxon>
        <taxon>Clostridia</taxon>
        <taxon>Lachnospirales</taxon>
        <taxon>Lachnospiraceae</taxon>
        <taxon>Lacrimispora</taxon>
    </lineage>
</organism>
<dbReference type="InterPro" id="IPR029442">
    <property type="entry name" value="GyrI-like"/>
</dbReference>